<accession>A0A4D7AXL2</accession>
<evidence type="ECO:0000313" key="2">
    <source>
        <dbReference type="Proteomes" id="UP000298642"/>
    </source>
</evidence>
<dbReference type="AlphaFoldDB" id="A0A4D7AXL2"/>
<proteinExistence type="predicted"/>
<organism evidence="1 2">
    <name type="scientific">Dysosmobacter welbionis</name>
    <dbReference type="NCBI Taxonomy" id="2093857"/>
    <lineage>
        <taxon>Bacteria</taxon>
        <taxon>Bacillati</taxon>
        <taxon>Bacillota</taxon>
        <taxon>Clostridia</taxon>
        <taxon>Eubacteriales</taxon>
        <taxon>Oscillospiraceae</taxon>
        <taxon>Dysosmobacter</taxon>
    </lineage>
</organism>
<dbReference type="Proteomes" id="UP000298642">
    <property type="component" value="Chromosome"/>
</dbReference>
<keyword evidence="2" id="KW-1185">Reference proteome</keyword>
<reference evidence="2" key="1">
    <citation type="submission" date="2018-12" db="EMBL/GenBank/DDBJ databases">
        <title>Dusodibacter welbiota gen. nov., sp. nov., isolated from human faeces and emended description of the Oscillibacter genus.</title>
        <authorList>
            <person name="Le Roy T."/>
            <person name="Van der Smissen P."/>
            <person name="Delzenne N."/>
            <person name="Muccioli G."/>
            <person name="Collet J.F."/>
            <person name="Cani P.D."/>
        </authorList>
    </citation>
    <scope>NUCLEOTIDE SEQUENCE [LARGE SCALE GENOMIC DNA]</scope>
    <source>
        <strain evidence="2">J115</strain>
    </source>
</reference>
<dbReference type="EMBL" id="CP034413">
    <property type="protein sequence ID" value="QCI59087.1"/>
    <property type="molecule type" value="Genomic_DNA"/>
</dbReference>
<dbReference type="KEGG" id="obj:EIO64_07540"/>
<name>A0A4D7AXL2_9FIRM</name>
<protein>
    <submittedName>
        <fullName evidence="1">Uncharacterized protein</fullName>
    </submittedName>
</protein>
<dbReference type="RefSeq" id="WP_136891101.1">
    <property type="nucleotide sequence ID" value="NZ_CP034413.3"/>
</dbReference>
<sequence length="232" mass="25821">MQLTSDLYKEILSNPNHHKETKLDVAGVEYGQESIVSVRTSGGLFTTPGIGNCAARQIDLEILPTGAIPRQAQIKVFVRLALGEQRSEWLEKGVFFISTRTKDKRTGSLTITGYDAMLKAESVWLNSDYDTENWPMSQQEAAEDIAYRMGVEVDPRTVLTTSFPVDYPVDENGDLTMREVLGYIAVSNAGNWIITDEGKLLLVKYGDIPPETYYLVEENGFAITFGGDRILV</sequence>
<gene>
    <name evidence="1" type="ORF">EIO64_07540</name>
</gene>
<evidence type="ECO:0000313" key="1">
    <source>
        <dbReference type="EMBL" id="QCI59087.1"/>
    </source>
</evidence>